<evidence type="ECO:0000256" key="1">
    <source>
        <dbReference type="SAM" id="MobiDB-lite"/>
    </source>
</evidence>
<dbReference type="Proteomes" id="UP001151760">
    <property type="component" value="Unassembled WGS sequence"/>
</dbReference>
<protein>
    <submittedName>
        <fullName evidence="2">Triphosphate tunel metalloenzyme 3</fullName>
    </submittedName>
</protein>
<proteinExistence type="predicted"/>
<gene>
    <name evidence="2" type="ORF">Tco_1124083</name>
</gene>
<dbReference type="Gene3D" id="2.40.320.10">
    <property type="entry name" value="Hypothetical Protein Pfu-838710-001"/>
    <property type="match status" value="1"/>
</dbReference>
<reference evidence="2" key="1">
    <citation type="journal article" date="2022" name="Int. J. Mol. Sci.">
        <title>Draft Genome of Tanacetum Coccineum: Genomic Comparison of Closely Related Tanacetum-Family Plants.</title>
        <authorList>
            <person name="Yamashiro T."/>
            <person name="Shiraishi A."/>
            <person name="Nakayama K."/>
            <person name="Satake H."/>
        </authorList>
    </citation>
    <scope>NUCLEOTIDE SEQUENCE</scope>
</reference>
<organism evidence="2 3">
    <name type="scientific">Tanacetum coccineum</name>
    <dbReference type="NCBI Taxonomy" id="301880"/>
    <lineage>
        <taxon>Eukaryota</taxon>
        <taxon>Viridiplantae</taxon>
        <taxon>Streptophyta</taxon>
        <taxon>Embryophyta</taxon>
        <taxon>Tracheophyta</taxon>
        <taxon>Spermatophyta</taxon>
        <taxon>Magnoliopsida</taxon>
        <taxon>eudicotyledons</taxon>
        <taxon>Gunneridae</taxon>
        <taxon>Pentapetalae</taxon>
        <taxon>asterids</taxon>
        <taxon>campanulids</taxon>
        <taxon>Asterales</taxon>
        <taxon>Asteraceae</taxon>
        <taxon>Asteroideae</taxon>
        <taxon>Anthemideae</taxon>
        <taxon>Anthemidinae</taxon>
        <taxon>Tanacetum</taxon>
    </lineage>
</organism>
<dbReference type="EMBL" id="BQNB010021560">
    <property type="protein sequence ID" value="GJU07653.1"/>
    <property type="molecule type" value="Genomic_DNA"/>
</dbReference>
<feature type="region of interest" description="Disordered" evidence="1">
    <location>
        <begin position="1"/>
        <end position="28"/>
    </location>
</feature>
<keyword evidence="3" id="KW-1185">Reference proteome</keyword>
<name>A0ABQ5J850_9ASTR</name>
<evidence type="ECO:0000313" key="3">
    <source>
        <dbReference type="Proteomes" id="UP001151760"/>
    </source>
</evidence>
<reference evidence="2" key="2">
    <citation type="submission" date="2022-01" db="EMBL/GenBank/DDBJ databases">
        <authorList>
            <person name="Yamashiro T."/>
            <person name="Shiraishi A."/>
            <person name="Satake H."/>
            <person name="Nakayama K."/>
        </authorList>
    </citation>
    <scope>NUCLEOTIDE SEQUENCE</scope>
</reference>
<evidence type="ECO:0000313" key="2">
    <source>
        <dbReference type="EMBL" id="GJU07653.1"/>
    </source>
</evidence>
<feature type="compositionally biased region" description="Polar residues" evidence="1">
    <location>
        <begin position="16"/>
        <end position="26"/>
    </location>
</feature>
<sequence>MRELLNELKNGDGNEGSESAADTTPPRSLFNVDVSLFDFDVPYEIECECDDPEQAKLMLEEMLRSKGNPFSYSKLSKFTVFRSGKLPEF</sequence>
<comment type="caution">
    <text evidence="2">The sequence shown here is derived from an EMBL/GenBank/DDBJ whole genome shotgun (WGS) entry which is preliminary data.</text>
</comment>
<dbReference type="PANTHER" id="PTHR34948:SF2">
    <property type="entry name" value="TRIPHOSPHATE TUNNEL METALLOENZYME 3"/>
    <property type="match status" value="1"/>
</dbReference>
<dbReference type="PANTHER" id="PTHR34948">
    <property type="entry name" value="OS08G0299200 PROTEIN"/>
    <property type="match status" value="1"/>
</dbReference>
<feature type="compositionally biased region" description="Basic and acidic residues" evidence="1">
    <location>
        <begin position="1"/>
        <end position="12"/>
    </location>
</feature>
<accession>A0ABQ5J850</accession>